<sequence>MCRCPQSQKRVPDPLELEPQVVLSWGTKLRFSERAICDLNHRAIFSALRFRFESLMYPRLASTLLRSQG</sequence>
<name>G3HCZ8_CRIGR</name>
<dbReference type="EMBL" id="JH000286">
    <property type="protein sequence ID" value="EGW00634.1"/>
    <property type="molecule type" value="Genomic_DNA"/>
</dbReference>
<proteinExistence type="predicted"/>
<dbReference type="Proteomes" id="UP000001075">
    <property type="component" value="Unassembled WGS sequence"/>
</dbReference>
<dbReference type="InParanoid" id="G3HCZ8"/>
<gene>
    <name evidence="1" type="ORF">I79_008369</name>
</gene>
<evidence type="ECO:0000313" key="2">
    <source>
        <dbReference type="Proteomes" id="UP000001075"/>
    </source>
</evidence>
<protein>
    <submittedName>
        <fullName evidence="1">Uncharacterized protein</fullName>
    </submittedName>
</protein>
<reference evidence="2" key="1">
    <citation type="journal article" date="2011" name="Nat. Biotechnol.">
        <title>The genomic sequence of the Chinese hamster ovary (CHO)-K1 cell line.</title>
        <authorList>
            <person name="Xu X."/>
            <person name="Nagarajan H."/>
            <person name="Lewis N.E."/>
            <person name="Pan S."/>
            <person name="Cai Z."/>
            <person name="Liu X."/>
            <person name="Chen W."/>
            <person name="Xie M."/>
            <person name="Wang W."/>
            <person name="Hammond S."/>
            <person name="Andersen M.R."/>
            <person name="Neff N."/>
            <person name="Passarelli B."/>
            <person name="Koh W."/>
            <person name="Fan H.C."/>
            <person name="Wang J."/>
            <person name="Gui Y."/>
            <person name="Lee K.H."/>
            <person name="Betenbaugh M.J."/>
            <person name="Quake S.R."/>
            <person name="Famili I."/>
            <person name="Palsson B.O."/>
            <person name="Wang J."/>
        </authorList>
    </citation>
    <scope>NUCLEOTIDE SEQUENCE [LARGE SCALE GENOMIC DNA]</scope>
    <source>
        <strain evidence="2">CHO K1 cell line</strain>
    </source>
</reference>
<evidence type="ECO:0000313" key="1">
    <source>
        <dbReference type="EMBL" id="EGW00634.1"/>
    </source>
</evidence>
<dbReference type="AlphaFoldDB" id="G3HCZ8"/>
<accession>G3HCZ8</accession>
<organism evidence="1 2">
    <name type="scientific">Cricetulus griseus</name>
    <name type="common">Chinese hamster</name>
    <name type="synonym">Cricetulus barabensis griseus</name>
    <dbReference type="NCBI Taxonomy" id="10029"/>
    <lineage>
        <taxon>Eukaryota</taxon>
        <taxon>Metazoa</taxon>
        <taxon>Chordata</taxon>
        <taxon>Craniata</taxon>
        <taxon>Vertebrata</taxon>
        <taxon>Euteleostomi</taxon>
        <taxon>Mammalia</taxon>
        <taxon>Eutheria</taxon>
        <taxon>Euarchontoglires</taxon>
        <taxon>Glires</taxon>
        <taxon>Rodentia</taxon>
        <taxon>Myomorpha</taxon>
        <taxon>Muroidea</taxon>
        <taxon>Cricetidae</taxon>
        <taxon>Cricetinae</taxon>
        <taxon>Cricetulus</taxon>
    </lineage>
</organism>